<feature type="chain" id="PRO_5015437668" description="Lipoprotein" evidence="1">
    <location>
        <begin position="21"/>
        <end position="113"/>
    </location>
</feature>
<evidence type="ECO:0000313" key="3">
    <source>
        <dbReference type="Proteomes" id="UP000238823"/>
    </source>
</evidence>
<sequence length="113" mass="11441">MRTTTLATLLTSACSGASTAGLTGTSTRLLDLPIDAAPLAGASFESGVALPPKLPLPAYRLPPPVVEPPSDLSRLVMVVPIETLGVAGPTIGGMSMAESRTTLAGSTPRRRCA</sequence>
<accession>A0A2S9XNK4</accession>
<gene>
    <name evidence="2" type="ORF">ENSA7_77820</name>
</gene>
<dbReference type="AlphaFoldDB" id="A0A2S9XNK4"/>
<dbReference type="Proteomes" id="UP000238823">
    <property type="component" value="Unassembled WGS sequence"/>
</dbReference>
<name>A0A2S9XNK4_9BACT</name>
<evidence type="ECO:0000256" key="1">
    <source>
        <dbReference type="SAM" id="SignalP"/>
    </source>
</evidence>
<comment type="caution">
    <text evidence="2">The sequence shown here is derived from an EMBL/GenBank/DDBJ whole genome shotgun (WGS) entry which is preliminary data.</text>
</comment>
<dbReference type="EMBL" id="PVNL01000141">
    <property type="protein sequence ID" value="PRP94448.1"/>
    <property type="molecule type" value="Genomic_DNA"/>
</dbReference>
<protein>
    <recommendedName>
        <fullName evidence="4">Lipoprotein</fullName>
    </recommendedName>
</protein>
<reference evidence="2 3" key="1">
    <citation type="submission" date="2018-03" db="EMBL/GenBank/DDBJ databases">
        <title>Draft Genome Sequences of the Obligatory Marine Myxobacteria Enhygromyxa salina SWB007.</title>
        <authorList>
            <person name="Poehlein A."/>
            <person name="Moghaddam J.A."/>
            <person name="Harms H."/>
            <person name="Alanjari M."/>
            <person name="Koenig G.M."/>
            <person name="Daniel R."/>
            <person name="Schaeberle T.F."/>
        </authorList>
    </citation>
    <scope>NUCLEOTIDE SEQUENCE [LARGE SCALE GENOMIC DNA]</scope>
    <source>
        <strain evidence="2 3">SWB007</strain>
    </source>
</reference>
<feature type="signal peptide" evidence="1">
    <location>
        <begin position="1"/>
        <end position="20"/>
    </location>
</feature>
<evidence type="ECO:0000313" key="2">
    <source>
        <dbReference type="EMBL" id="PRP94448.1"/>
    </source>
</evidence>
<organism evidence="2 3">
    <name type="scientific">Enhygromyxa salina</name>
    <dbReference type="NCBI Taxonomy" id="215803"/>
    <lineage>
        <taxon>Bacteria</taxon>
        <taxon>Pseudomonadati</taxon>
        <taxon>Myxococcota</taxon>
        <taxon>Polyangia</taxon>
        <taxon>Nannocystales</taxon>
        <taxon>Nannocystaceae</taxon>
        <taxon>Enhygromyxa</taxon>
    </lineage>
</organism>
<proteinExistence type="predicted"/>
<keyword evidence="1" id="KW-0732">Signal</keyword>
<dbReference type="RefSeq" id="WP_106094553.1">
    <property type="nucleotide sequence ID" value="NZ_PVNL01000141.1"/>
</dbReference>
<evidence type="ECO:0008006" key="4">
    <source>
        <dbReference type="Google" id="ProtNLM"/>
    </source>
</evidence>